<dbReference type="InterPro" id="IPR014716">
    <property type="entry name" value="Fibrinogen_a/b/g_C_1"/>
</dbReference>
<dbReference type="PANTHER" id="PTHR19143">
    <property type="entry name" value="FIBRINOGEN/TENASCIN/ANGIOPOEITIN"/>
    <property type="match status" value="1"/>
</dbReference>
<dbReference type="AlphaFoldDB" id="A0A914AMM0"/>
<evidence type="ECO:0000313" key="3">
    <source>
        <dbReference type="EnsemblMetazoa" id="XP_038064679.1"/>
    </source>
</evidence>
<dbReference type="NCBIfam" id="NF040941">
    <property type="entry name" value="GGGWT_bact"/>
    <property type="match status" value="1"/>
</dbReference>
<dbReference type="RefSeq" id="XP_038064679.1">
    <property type="nucleotide sequence ID" value="XM_038208751.1"/>
</dbReference>
<dbReference type="InterPro" id="IPR036056">
    <property type="entry name" value="Fibrinogen-like_C"/>
</dbReference>
<evidence type="ECO:0000313" key="4">
    <source>
        <dbReference type="Proteomes" id="UP000887568"/>
    </source>
</evidence>
<keyword evidence="1" id="KW-1015">Disulfide bond</keyword>
<dbReference type="EnsemblMetazoa" id="XM_038208751.1">
    <property type="protein sequence ID" value="XP_038064679.1"/>
    <property type="gene ID" value="LOC119735060"/>
</dbReference>
<dbReference type="InterPro" id="IPR002181">
    <property type="entry name" value="Fibrinogen_a/b/g_C_dom"/>
</dbReference>
<dbReference type="Gene3D" id="3.90.215.10">
    <property type="entry name" value="Gamma Fibrinogen, chain A, domain 1"/>
    <property type="match status" value="2"/>
</dbReference>
<keyword evidence="4" id="KW-1185">Reference proteome</keyword>
<evidence type="ECO:0000259" key="2">
    <source>
        <dbReference type="PROSITE" id="PS51406"/>
    </source>
</evidence>
<dbReference type="PROSITE" id="PS00514">
    <property type="entry name" value="FIBRINOGEN_C_1"/>
    <property type="match status" value="1"/>
</dbReference>
<name>A0A914AMM0_PATMI</name>
<dbReference type="PROSITE" id="PS51406">
    <property type="entry name" value="FIBRINOGEN_C_2"/>
    <property type="match status" value="1"/>
</dbReference>
<dbReference type="GO" id="GO:0005615">
    <property type="term" value="C:extracellular space"/>
    <property type="evidence" value="ECO:0007669"/>
    <property type="project" value="TreeGrafter"/>
</dbReference>
<protein>
    <recommendedName>
        <fullName evidence="2">Fibrinogen C-terminal domain-containing protein</fullName>
    </recommendedName>
</protein>
<organism evidence="3 4">
    <name type="scientific">Patiria miniata</name>
    <name type="common">Bat star</name>
    <name type="synonym">Asterina miniata</name>
    <dbReference type="NCBI Taxonomy" id="46514"/>
    <lineage>
        <taxon>Eukaryota</taxon>
        <taxon>Metazoa</taxon>
        <taxon>Echinodermata</taxon>
        <taxon>Eleutherozoa</taxon>
        <taxon>Asterozoa</taxon>
        <taxon>Asteroidea</taxon>
        <taxon>Valvatacea</taxon>
        <taxon>Valvatida</taxon>
        <taxon>Asterinidae</taxon>
        <taxon>Patiria</taxon>
    </lineage>
</organism>
<dbReference type="OMA" id="TICMREG"/>
<feature type="domain" description="Fibrinogen C-terminal" evidence="2">
    <location>
        <begin position="44"/>
        <end position="248"/>
    </location>
</feature>
<reference evidence="3" key="1">
    <citation type="submission" date="2022-11" db="UniProtKB">
        <authorList>
            <consortium name="EnsemblMetazoa"/>
        </authorList>
    </citation>
    <scope>IDENTIFICATION</scope>
</reference>
<dbReference type="InterPro" id="IPR020837">
    <property type="entry name" value="Fibrinogen_CS"/>
</dbReference>
<accession>A0A914AMM0</accession>
<sequence length="250" mass="27903">MGEFTLSFLTELDKTRATRYEHPDAFLEHEGSEYFGPQECTPMLTCPQFRRNCQTLTKAGFNSSGVYTIYPDGRCDGLQVYCDTETDGGDGSSFRGDKMAVWTSTLTGPSTSLALAICPGKWELRVDLEDWNGSTAWAKYGDFKISGDNFTLHIDQYDDSSTAGNAMRYHDGWPFTTKDNDNDGRSGRNCANDRDGAWWFDDCDVAHLNGVYVPGGNTGTKVDGILWDKWRGESHSLKACSMKMRLVIKP</sequence>
<evidence type="ECO:0000256" key="1">
    <source>
        <dbReference type="ARBA" id="ARBA00023157"/>
    </source>
</evidence>
<dbReference type="SMART" id="SM00186">
    <property type="entry name" value="FBG"/>
    <property type="match status" value="1"/>
</dbReference>
<dbReference type="SUPFAM" id="SSF56496">
    <property type="entry name" value="Fibrinogen C-terminal domain-like"/>
    <property type="match status" value="1"/>
</dbReference>
<dbReference type="OrthoDB" id="9990035at2759"/>
<dbReference type="Pfam" id="PF00147">
    <property type="entry name" value="Fibrinogen_C"/>
    <property type="match status" value="2"/>
</dbReference>
<dbReference type="Proteomes" id="UP000887568">
    <property type="component" value="Unplaced"/>
</dbReference>
<dbReference type="GeneID" id="119735060"/>
<dbReference type="InterPro" id="IPR050373">
    <property type="entry name" value="Fibrinogen_C-term_domain"/>
</dbReference>
<proteinExistence type="predicted"/>